<dbReference type="Proteomes" id="UP000799778">
    <property type="component" value="Unassembled WGS sequence"/>
</dbReference>
<dbReference type="OrthoDB" id="5342184at2759"/>
<accession>A0A6A5XXK5</accession>
<proteinExistence type="predicted"/>
<gene>
    <name evidence="2" type="ORF">BU24DRAFT_478809</name>
</gene>
<evidence type="ECO:0000256" key="1">
    <source>
        <dbReference type="SAM" id="Phobius"/>
    </source>
</evidence>
<evidence type="ECO:0000313" key="3">
    <source>
        <dbReference type="Proteomes" id="UP000799778"/>
    </source>
</evidence>
<dbReference type="AlphaFoldDB" id="A0A6A5XXK5"/>
<dbReference type="InterPro" id="IPR021986">
    <property type="entry name" value="Spherulin4"/>
</dbReference>
<dbReference type="GeneID" id="54290444"/>
<keyword evidence="1" id="KW-1133">Transmembrane helix</keyword>
<feature type="transmembrane region" description="Helical" evidence="1">
    <location>
        <begin position="51"/>
        <end position="78"/>
    </location>
</feature>
<keyword evidence="1" id="KW-0812">Transmembrane</keyword>
<dbReference type="EMBL" id="ML978068">
    <property type="protein sequence ID" value="KAF2017686.1"/>
    <property type="molecule type" value="Genomic_DNA"/>
</dbReference>
<dbReference type="RefSeq" id="XP_033386025.1">
    <property type="nucleotide sequence ID" value="XM_033533047.1"/>
</dbReference>
<evidence type="ECO:0000313" key="2">
    <source>
        <dbReference type="EMBL" id="KAF2017686.1"/>
    </source>
</evidence>
<keyword evidence="1" id="KW-0472">Membrane</keyword>
<protein>
    <submittedName>
        <fullName evidence="2">Uncharacterized protein</fullName>
    </submittedName>
</protein>
<name>A0A6A5XXK5_9PLEO</name>
<keyword evidence="3" id="KW-1185">Reference proteome</keyword>
<dbReference type="Pfam" id="PF12138">
    <property type="entry name" value="Spherulin4"/>
    <property type="match status" value="1"/>
</dbReference>
<sequence>MSQSEGQGMESDQIQTTEPRATVVMPLYIYPLSDETWRPLYDSSGPRRGGVLVLSCLVLPCLALSCLASHHLFIIIFIQITISLHPSSNHSRPGYRITAHPAVDFLVVVNPNSGPGDKPLPGHDYEREVPKLNALPNVYTVGYIRIDYCRKPLHDVCEEIDRYAGWAEDFDQRGLGVKGIFVDETPNHYSAGRALYLEAVHKHIRATPGILEKQLILHNPGTPPDAGLADPGPDVIFTSEEPYERYRGDEVQKRLREYPYEHARSAFMISAVPKDEIQTAVRDLRKRGRWVFATDLVDDFYESFGESWNDFIAAMEPDAE</sequence>
<organism evidence="2 3">
    <name type="scientific">Aaosphaeria arxii CBS 175.79</name>
    <dbReference type="NCBI Taxonomy" id="1450172"/>
    <lineage>
        <taxon>Eukaryota</taxon>
        <taxon>Fungi</taxon>
        <taxon>Dikarya</taxon>
        <taxon>Ascomycota</taxon>
        <taxon>Pezizomycotina</taxon>
        <taxon>Dothideomycetes</taxon>
        <taxon>Pleosporomycetidae</taxon>
        <taxon>Pleosporales</taxon>
        <taxon>Pleosporales incertae sedis</taxon>
        <taxon>Aaosphaeria</taxon>
    </lineage>
</organism>
<dbReference type="PANTHER" id="PTHR35040">
    <property type="match status" value="1"/>
</dbReference>
<reference evidence="2" key="1">
    <citation type="journal article" date="2020" name="Stud. Mycol.">
        <title>101 Dothideomycetes genomes: a test case for predicting lifestyles and emergence of pathogens.</title>
        <authorList>
            <person name="Haridas S."/>
            <person name="Albert R."/>
            <person name="Binder M."/>
            <person name="Bloem J."/>
            <person name="Labutti K."/>
            <person name="Salamov A."/>
            <person name="Andreopoulos B."/>
            <person name="Baker S."/>
            <person name="Barry K."/>
            <person name="Bills G."/>
            <person name="Bluhm B."/>
            <person name="Cannon C."/>
            <person name="Castanera R."/>
            <person name="Culley D."/>
            <person name="Daum C."/>
            <person name="Ezra D."/>
            <person name="Gonzalez J."/>
            <person name="Henrissat B."/>
            <person name="Kuo A."/>
            <person name="Liang C."/>
            <person name="Lipzen A."/>
            <person name="Lutzoni F."/>
            <person name="Magnuson J."/>
            <person name="Mondo S."/>
            <person name="Nolan M."/>
            <person name="Ohm R."/>
            <person name="Pangilinan J."/>
            <person name="Park H.-J."/>
            <person name="Ramirez L."/>
            <person name="Alfaro M."/>
            <person name="Sun H."/>
            <person name="Tritt A."/>
            <person name="Yoshinaga Y."/>
            <person name="Zwiers L.-H."/>
            <person name="Turgeon B."/>
            <person name="Goodwin S."/>
            <person name="Spatafora J."/>
            <person name="Crous P."/>
            <person name="Grigoriev I."/>
        </authorList>
    </citation>
    <scope>NUCLEOTIDE SEQUENCE</scope>
    <source>
        <strain evidence="2">CBS 175.79</strain>
    </source>
</reference>
<dbReference type="PANTHER" id="PTHR35040:SF8">
    <property type="entry name" value="SURFACE PROTEIN, PUTATIVE (AFU_ORTHOLOGUE AFUA_4G14085)-RELATED"/>
    <property type="match status" value="1"/>
</dbReference>